<sequence>MGTTFRKGFLFCLFLFICLLHVSPSAKAEAAGPRTQQLPGRVLDWVMDDQNGYIYALTEKGMLLFIEASTLAIGGGKIFFTDNSLTLTGIDCRL</sequence>
<organism evidence="2 3">
    <name type="scientific">Geobacillus kaustophilus</name>
    <dbReference type="NCBI Taxonomy" id="1462"/>
    <lineage>
        <taxon>Bacteria</taxon>
        <taxon>Bacillati</taxon>
        <taxon>Bacillota</taxon>
        <taxon>Bacilli</taxon>
        <taxon>Bacillales</taxon>
        <taxon>Anoxybacillaceae</taxon>
        <taxon>Geobacillus</taxon>
        <taxon>Geobacillus thermoleovorans group</taxon>
    </lineage>
</organism>
<accession>A0A0D8BRQ2</accession>
<evidence type="ECO:0000256" key="1">
    <source>
        <dbReference type="SAM" id="SignalP"/>
    </source>
</evidence>
<protein>
    <submittedName>
        <fullName evidence="2">Uncharacterized protein</fullName>
    </submittedName>
</protein>
<comment type="caution">
    <text evidence="2">The sequence shown here is derived from an EMBL/GenBank/DDBJ whole genome shotgun (WGS) entry which is preliminary data.</text>
</comment>
<dbReference type="PATRIC" id="fig|1462.6.peg.804"/>
<dbReference type="EMBL" id="JYBP01000003">
    <property type="protein sequence ID" value="KJE26087.1"/>
    <property type="molecule type" value="Genomic_DNA"/>
</dbReference>
<feature type="chain" id="PRO_5038945210" evidence="1">
    <location>
        <begin position="29"/>
        <end position="94"/>
    </location>
</feature>
<dbReference type="Proteomes" id="UP000032522">
    <property type="component" value="Unassembled WGS sequence"/>
</dbReference>
<feature type="signal peptide" evidence="1">
    <location>
        <begin position="1"/>
        <end position="28"/>
    </location>
</feature>
<dbReference type="RefSeq" id="WP_231584417.1">
    <property type="nucleotide sequence ID" value="NZ_JYBP01000003.1"/>
</dbReference>
<reference evidence="2 3" key="1">
    <citation type="submission" date="2015-01" db="EMBL/GenBank/DDBJ databases">
        <authorList>
            <person name="Filippidou S."/>
            <person name="Jeanneret N."/>
            <person name="Russel-Delif L."/>
            <person name="Junier T."/>
            <person name="Wunderlin T."/>
            <person name="Molina V."/>
            <person name="Johnson S.L."/>
            <person name="Davenport K.W."/>
            <person name="Chain P.S."/>
            <person name="Dorador C."/>
            <person name="Junier P."/>
        </authorList>
    </citation>
    <scope>NUCLEOTIDE SEQUENCE [LARGE SCALE GENOMIC DNA]</scope>
    <source>
        <strain evidence="2 3">Et7/4</strain>
    </source>
</reference>
<dbReference type="AlphaFoldDB" id="A0A0D8BRQ2"/>
<gene>
    <name evidence="2" type="ORF">LG52_660</name>
</gene>
<keyword evidence="1" id="KW-0732">Signal</keyword>
<evidence type="ECO:0000313" key="2">
    <source>
        <dbReference type="EMBL" id="KJE26087.1"/>
    </source>
</evidence>
<name>A0A0D8BRQ2_GEOKU</name>
<proteinExistence type="predicted"/>
<evidence type="ECO:0000313" key="3">
    <source>
        <dbReference type="Proteomes" id="UP000032522"/>
    </source>
</evidence>